<proteinExistence type="predicted"/>
<dbReference type="EMBL" id="JAAABJ010000634">
    <property type="protein sequence ID" value="NAW51907.1"/>
    <property type="molecule type" value="Genomic_DNA"/>
</dbReference>
<gene>
    <name evidence="2" type="ORF">GNY06_11200</name>
</gene>
<feature type="transmembrane region" description="Helical" evidence="1">
    <location>
        <begin position="9"/>
        <end position="29"/>
    </location>
</feature>
<feature type="transmembrane region" description="Helical" evidence="1">
    <location>
        <begin position="81"/>
        <end position="103"/>
    </location>
</feature>
<keyword evidence="3" id="KW-1185">Reference proteome</keyword>
<evidence type="ECO:0008006" key="4">
    <source>
        <dbReference type="Google" id="ProtNLM"/>
    </source>
</evidence>
<dbReference type="AlphaFoldDB" id="A0A845PZP7"/>
<evidence type="ECO:0000313" key="3">
    <source>
        <dbReference type="Proteomes" id="UP000553459"/>
    </source>
</evidence>
<comment type="caution">
    <text evidence="2">The sequence shown here is derived from an EMBL/GenBank/DDBJ whole genome shotgun (WGS) entry which is preliminary data.</text>
</comment>
<name>A0A845PZP7_9FLAO</name>
<keyword evidence="1" id="KW-1133">Transmembrane helix</keyword>
<feature type="transmembrane region" description="Helical" evidence="1">
    <location>
        <begin position="123"/>
        <end position="143"/>
    </location>
</feature>
<dbReference type="Proteomes" id="UP000553459">
    <property type="component" value="Unassembled WGS sequence"/>
</dbReference>
<keyword evidence="1" id="KW-0472">Membrane</keyword>
<reference evidence="2 3" key="1">
    <citation type="submission" date="2019-11" db="EMBL/GenBank/DDBJ databases">
        <title>Characterization of Elizabethkingia argenteiflava sp. nov., isolated from inner surface of Soybean Pods.</title>
        <authorList>
            <person name="Mo S."/>
        </authorList>
    </citation>
    <scope>NUCLEOTIDE SEQUENCE [LARGE SCALE GENOMIC DNA]</scope>
    <source>
        <strain evidence="2 3">YB22</strain>
    </source>
</reference>
<sequence length="151" mass="17379">MKIGVRYPFVYAALFFWLGVLLSISFLEAPLKFQVEGMTLPVAVKLGKLMFNVSTYIQMGLAIGIGLNFMFLKKELTKSLLCIYGLLVLLLCLQKFWMLPILNDQVDWVDHHKTFESGSLHTYFIYAEVIKCILILMCIILQIKRIKPEVI</sequence>
<keyword evidence="1" id="KW-0812">Transmembrane</keyword>
<accession>A0A845PZP7</accession>
<organism evidence="2 3">
    <name type="scientific">Elizabethkingia argenteiflava</name>
    <dbReference type="NCBI Taxonomy" id="2681556"/>
    <lineage>
        <taxon>Bacteria</taxon>
        <taxon>Pseudomonadati</taxon>
        <taxon>Bacteroidota</taxon>
        <taxon>Flavobacteriia</taxon>
        <taxon>Flavobacteriales</taxon>
        <taxon>Weeksellaceae</taxon>
        <taxon>Elizabethkingia</taxon>
    </lineage>
</organism>
<feature type="transmembrane region" description="Helical" evidence="1">
    <location>
        <begin position="49"/>
        <end position="69"/>
    </location>
</feature>
<protein>
    <recommendedName>
        <fullName evidence="4">DUF4149 domain-containing protein</fullName>
    </recommendedName>
</protein>
<dbReference type="RefSeq" id="WP_166520161.1">
    <property type="nucleotide sequence ID" value="NZ_JAAABJ010000634.1"/>
</dbReference>
<evidence type="ECO:0000313" key="2">
    <source>
        <dbReference type="EMBL" id="NAW51907.1"/>
    </source>
</evidence>
<evidence type="ECO:0000256" key="1">
    <source>
        <dbReference type="SAM" id="Phobius"/>
    </source>
</evidence>